<keyword evidence="12 16" id="KW-0630">Potassium</keyword>
<evidence type="ECO:0000256" key="13">
    <source>
        <dbReference type="ARBA" id="ARBA00022993"/>
    </source>
</evidence>
<evidence type="ECO:0000256" key="7">
    <source>
        <dbReference type="ARBA" id="ARBA00022490"/>
    </source>
</evidence>
<feature type="binding site" evidence="16">
    <location>
        <begin position="7"/>
        <end position="14"/>
    </location>
    <ligand>
        <name>ATP</name>
        <dbReference type="ChEBI" id="CHEBI:30616"/>
    </ligand>
</feature>
<evidence type="ECO:0000256" key="14">
    <source>
        <dbReference type="ARBA" id="ARBA00038036"/>
    </source>
</evidence>
<keyword evidence="13 16" id="KW-0173">Coenzyme A biosynthesis</keyword>
<evidence type="ECO:0000256" key="1">
    <source>
        <dbReference type="ARBA" id="ARBA00001206"/>
    </source>
</evidence>
<name>A0ABU1AMS2_9BACT</name>
<evidence type="ECO:0000256" key="2">
    <source>
        <dbReference type="ARBA" id="ARBA00001958"/>
    </source>
</evidence>
<dbReference type="GO" id="GO:0004594">
    <property type="term" value="F:pantothenate kinase activity"/>
    <property type="evidence" value="ECO:0007669"/>
    <property type="project" value="UniProtKB-EC"/>
</dbReference>
<evidence type="ECO:0000256" key="4">
    <source>
        <dbReference type="ARBA" id="ARBA00005225"/>
    </source>
</evidence>
<evidence type="ECO:0000256" key="3">
    <source>
        <dbReference type="ARBA" id="ARBA00004496"/>
    </source>
</evidence>
<protein>
    <recommendedName>
        <fullName evidence="15 16">Type III pantothenate kinase</fullName>
        <ecNumber evidence="6 16">2.7.1.33</ecNumber>
    </recommendedName>
    <alternativeName>
        <fullName evidence="16">PanK-III</fullName>
    </alternativeName>
    <alternativeName>
        <fullName evidence="16">Pantothenic acid kinase</fullName>
    </alternativeName>
</protein>
<comment type="cofactor">
    <cofactor evidence="2">
        <name>K(+)</name>
        <dbReference type="ChEBI" id="CHEBI:29103"/>
    </cofactor>
</comment>
<comment type="subunit">
    <text evidence="5 16">Homodimer.</text>
</comment>
<keyword evidence="18" id="KW-1185">Reference proteome</keyword>
<dbReference type="Gene3D" id="3.30.420.40">
    <property type="match status" value="2"/>
</dbReference>
<dbReference type="RefSeq" id="WP_308986537.1">
    <property type="nucleotide sequence ID" value="NZ_JARXIC010000045.1"/>
</dbReference>
<dbReference type="PANTHER" id="PTHR34265:SF1">
    <property type="entry name" value="TYPE III PANTOTHENATE KINASE"/>
    <property type="match status" value="1"/>
</dbReference>
<dbReference type="EMBL" id="JARXIC010000045">
    <property type="protein sequence ID" value="MDQ8196095.1"/>
    <property type="molecule type" value="Genomic_DNA"/>
</dbReference>
<evidence type="ECO:0000313" key="18">
    <source>
        <dbReference type="Proteomes" id="UP001243717"/>
    </source>
</evidence>
<reference evidence="17 18" key="1">
    <citation type="submission" date="2023-04" db="EMBL/GenBank/DDBJ databases">
        <title>A novel bacteria isolated from coastal sediment.</title>
        <authorList>
            <person name="Liu X.-J."/>
            <person name="Du Z.-J."/>
        </authorList>
    </citation>
    <scope>NUCLEOTIDE SEQUENCE [LARGE SCALE GENOMIC DNA]</scope>
    <source>
        <strain evidence="17 18">SDUM461004</strain>
    </source>
</reference>
<comment type="catalytic activity">
    <reaction evidence="1 16">
        <text>(R)-pantothenate + ATP = (R)-4'-phosphopantothenate + ADP + H(+)</text>
        <dbReference type="Rhea" id="RHEA:16373"/>
        <dbReference type="ChEBI" id="CHEBI:10986"/>
        <dbReference type="ChEBI" id="CHEBI:15378"/>
        <dbReference type="ChEBI" id="CHEBI:29032"/>
        <dbReference type="ChEBI" id="CHEBI:30616"/>
        <dbReference type="ChEBI" id="CHEBI:456216"/>
        <dbReference type="EC" id="2.7.1.33"/>
    </reaction>
</comment>
<feature type="binding site" evidence="16">
    <location>
        <position position="95"/>
    </location>
    <ligand>
        <name>substrate</name>
    </ligand>
</feature>
<evidence type="ECO:0000256" key="15">
    <source>
        <dbReference type="ARBA" id="ARBA00040883"/>
    </source>
</evidence>
<dbReference type="InterPro" id="IPR004619">
    <property type="entry name" value="Type_III_PanK"/>
</dbReference>
<keyword evidence="11 16" id="KW-0067">ATP-binding</keyword>
<dbReference type="HAMAP" id="MF_01274">
    <property type="entry name" value="Pantothen_kinase_3"/>
    <property type="match status" value="1"/>
</dbReference>
<keyword evidence="9 16" id="KW-0547">Nucleotide-binding</keyword>
<feature type="binding site" evidence="16">
    <location>
        <begin position="102"/>
        <end position="105"/>
    </location>
    <ligand>
        <name>substrate</name>
    </ligand>
</feature>
<dbReference type="SUPFAM" id="SSF53067">
    <property type="entry name" value="Actin-like ATPase domain"/>
    <property type="match status" value="2"/>
</dbReference>
<organism evidence="17 18">
    <name type="scientific">Thalassobacterium sedimentorum</name>
    <dbReference type="NCBI Taxonomy" id="3041258"/>
    <lineage>
        <taxon>Bacteria</taxon>
        <taxon>Pseudomonadati</taxon>
        <taxon>Verrucomicrobiota</taxon>
        <taxon>Opitutia</taxon>
        <taxon>Puniceicoccales</taxon>
        <taxon>Coraliomargaritaceae</taxon>
        <taxon>Thalassobacterium</taxon>
    </lineage>
</organism>
<gene>
    <name evidence="16" type="primary">coaX</name>
    <name evidence="17" type="ORF">QEH59_16795</name>
</gene>
<feature type="binding site" evidence="16">
    <location>
        <position position="124"/>
    </location>
    <ligand>
        <name>K(+)</name>
        <dbReference type="ChEBI" id="CHEBI:29103"/>
    </ligand>
</feature>
<comment type="cofactor">
    <cofactor evidence="16">
        <name>NH4(+)</name>
        <dbReference type="ChEBI" id="CHEBI:28938"/>
    </cofactor>
    <cofactor evidence="16">
        <name>K(+)</name>
        <dbReference type="ChEBI" id="CHEBI:29103"/>
    </cofactor>
    <text evidence="16">A monovalent cation. Ammonium or potassium.</text>
</comment>
<evidence type="ECO:0000256" key="10">
    <source>
        <dbReference type="ARBA" id="ARBA00022777"/>
    </source>
</evidence>
<dbReference type="InterPro" id="IPR043129">
    <property type="entry name" value="ATPase_NBD"/>
</dbReference>
<evidence type="ECO:0000256" key="5">
    <source>
        <dbReference type="ARBA" id="ARBA00011738"/>
    </source>
</evidence>
<comment type="similarity">
    <text evidence="14 16">Belongs to the type III pantothenate kinase family.</text>
</comment>
<feature type="active site" description="Proton acceptor" evidence="16">
    <location>
        <position position="104"/>
    </location>
</feature>
<dbReference type="Proteomes" id="UP001243717">
    <property type="component" value="Unassembled WGS sequence"/>
</dbReference>
<dbReference type="NCBIfam" id="TIGR00671">
    <property type="entry name" value="baf"/>
    <property type="match status" value="1"/>
</dbReference>
<comment type="subcellular location">
    <subcellularLocation>
        <location evidence="3 16">Cytoplasm</location>
    </subcellularLocation>
</comment>
<feature type="binding site" evidence="16">
    <location>
        <position position="127"/>
    </location>
    <ligand>
        <name>ATP</name>
        <dbReference type="ChEBI" id="CHEBI:30616"/>
    </ligand>
</feature>
<keyword evidence="7 16" id="KW-0963">Cytoplasm</keyword>
<dbReference type="PANTHER" id="PTHR34265">
    <property type="entry name" value="TYPE III PANTOTHENATE KINASE"/>
    <property type="match status" value="1"/>
</dbReference>
<comment type="caution">
    <text evidence="17">The sequence shown here is derived from an EMBL/GenBank/DDBJ whole genome shotgun (WGS) entry which is preliminary data.</text>
</comment>
<evidence type="ECO:0000256" key="16">
    <source>
        <dbReference type="HAMAP-Rule" id="MF_01274"/>
    </source>
</evidence>
<keyword evidence="8 16" id="KW-0808">Transferase</keyword>
<evidence type="ECO:0000313" key="17">
    <source>
        <dbReference type="EMBL" id="MDQ8196095.1"/>
    </source>
</evidence>
<comment type="pathway">
    <text evidence="4 16">Cofactor biosynthesis; coenzyme A biosynthesis; CoA from (R)-pantothenate: step 1/5.</text>
</comment>
<sequence length="255" mass="26994">MKTLSIDVGNTSTHYGLVAGQFVQLTGHFPTAEFRHAPSPAFAQKLAPLLAEADSISFCSVVPDINDNLRASLAACQQPIFHLTCDSCAGLELVYPKPHEIGQDRIANAIAAQEFYGIPAIVIDMGTAVTFDIVSSQGYEGGIIAPGLAVMTRYLHEQTALLPELSAEDLLNVEGAIGKSTVHAMKLGVAVGFSGMIDALLLKVTNELQKRGEPKPVVLSTGGSIANLTKDWAHKSLFVGDLTLMGLAVAAKRQL</sequence>
<comment type="function">
    <text evidence="16">Catalyzes the phosphorylation of pantothenate (Pan), the first step in CoA biosynthesis.</text>
</comment>
<feature type="binding site" evidence="16">
    <location>
        <position position="181"/>
    </location>
    <ligand>
        <name>substrate</name>
    </ligand>
</feature>
<accession>A0ABU1AMS2</accession>
<dbReference type="EC" id="2.7.1.33" evidence="6 16"/>
<dbReference type="CDD" id="cd24015">
    <property type="entry name" value="ASKHA_NBD_PanK-III"/>
    <property type="match status" value="1"/>
</dbReference>
<keyword evidence="16" id="KW-0479">Metal-binding</keyword>
<dbReference type="Pfam" id="PF03309">
    <property type="entry name" value="Pan_kinase"/>
    <property type="match status" value="1"/>
</dbReference>
<keyword evidence="10 16" id="KW-0418">Kinase</keyword>
<proteinExistence type="inferred from homology"/>
<evidence type="ECO:0000256" key="8">
    <source>
        <dbReference type="ARBA" id="ARBA00022679"/>
    </source>
</evidence>
<evidence type="ECO:0000256" key="11">
    <source>
        <dbReference type="ARBA" id="ARBA00022840"/>
    </source>
</evidence>
<evidence type="ECO:0000256" key="6">
    <source>
        <dbReference type="ARBA" id="ARBA00012102"/>
    </source>
</evidence>
<evidence type="ECO:0000256" key="12">
    <source>
        <dbReference type="ARBA" id="ARBA00022958"/>
    </source>
</evidence>
<evidence type="ECO:0000256" key="9">
    <source>
        <dbReference type="ARBA" id="ARBA00022741"/>
    </source>
</evidence>